<dbReference type="PANTHER" id="PTHR45661:SF3">
    <property type="entry name" value="IG-LIKE DOMAIN-CONTAINING PROTEIN"/>
    <property type="match status" value="1"/>
</dbReference>
<sequence length="317" mass="35675">MATTTTIPPPWEQKLQQAQEVNGQHIFIYRGGRAPRHVTHVIIDKSIKIIPFRTFCCCEDLRYVKMHNGIEGIGKEAFINCISLRGIDVTNVRVVGEMAFSRCCNLMALDNSERLEKIGVQAFLDCSSLGHVNLPSVRVIEASGFAGCTNMMYATLGRHIEAIEISAFYYCTSLRRLRFELGDNDISIAIDAFDCCRQLTSIELVGKIHQSISSLGLEEWQDDMNREIDRINHLLPNIHDSLKTAELSQWVDTVRSKIECYKLMENTSLLELALWKATKLDNMVKGGSVWERQTCRMGCGAAVVIPNVLAFIKSTDL</sequence>
<name>A0A7S1VW49_9STRA</name>
<dbReference type="PANTHER" id="PTHR45661">
    <property type="entry name" value="SURFACE ANTIGEN"/>
    <property type="match status" value="1"/>
</dbReference>
<dbReference type="AlphaFoldDB" id="A0A7S1VW49"/>
<accession>A0A7S1VW49</accession>
<evidence type="ECO:0000313" key="1">
    <source>
        <dbReference type="EMBL" id="CAD9313168.1"/>
    </source>
</evidence>
<reference evidence="1" key="1">
    <citation type="submission" date="2021-01" db="EMBL/GenBank/DDBJ databases">
        <authorList>
            <person name="Corre E."/>
            <person name="Pelletier E."/>
            <person name="Niang G."/>
            <person name="Scheremetjew M."/>
            <person name="Finn R."/>
            <person name="Kale V."/>
            <person name="Holt S."/>
            <person name="Cochrane G."/>
            <person name="Meng A."/>
            <person name="Brown T."/>
            <person name="Cohen L."/>
        </authorList>
    </citation>
    <scope>NUCLEOTIDE SEQUENCE</scope>
    <source>
        <strain evidence="1">FE7</strain>
    </source>
</reference>
<dbReference type="InterPro" id="IPR053139">
    <property type="entry name" value="Surface_bspA-like"/>
</dbReference>
<protein>
    <submittedName>
        <fullName evidence="1">Uncharacterized protein</fullName>
    </submittedName>
</protein>
<dbReference type="InterPro" id="IPR026906">
    <property type="entry name" value="LRR_5"/>
</dbReference>
<dbReference type="Pfam" id="PF13306">
    <property type="entry name" value="LRR_5"/>
    <property type="match status" value="1"/>
</dbReference>
<proteinExistence type="predicted"/>
<dbReference type="InterPro" id="IPR032675">
    <property type="entry name" value="LRR_dom_sf"/>
</dbReference>
<dbReference type="EMBL" id="HBGM01000472">
    <property type="protein sequence ID" value="CAD9313168.1"/>
    <property type="molecule type" value="Transcribed_RNA"/>
</dbReference>
<gene>
    <name evidence="1" type="ORF">SMAR1039_LOCUS324</name>
</gene>
<organism evidence="1">
    <name type="scientific">Skeletonema marinoi</name>
    <dbReference type="NCBI Taxonomy" id="267567"/>
    <lineage>
        <taxon>Eukaryota</taxon>
        <taxon>Sar</taxon>
        <taxon>Stramenopiles</taxon>
        <taxon>Ochrophyta</taxon>
        <taxon>Bacillariophyta</taxon>
        <taxon>Coscinodiscophyceae</taxon>
        <taxon>Thalassiosirophycidae</taxon>
        <taxon>Thalassiosirales</taxon>
        <taxon>Skeletonemataceae</taxon>
        <taxon>Skeletonema</taxon>
        <taxon>Skeletonema marinoi-dohrnii complex</taxon>
    </lineage>
</organism>
<dbReference type="SUPFAM" id="SSF52058">
    <property type="entry name" value="L domain-like"/>
    <property type="match status" value="1"/>
</dbReference>
<dbReference type="Gene3D" id="3.80.10.10">
    <property type="entry name" value="Ribonuclease Inhibitor"/>
    <property type="match status" value="1"/>
</dbReference>